<proteinExistence type="inferred from homology"/>
<dbReference type="InterPro" id="IPR020617">
    <property type="entry name" value="Thiolase_C"/>
</dbReference>
<evidence type="ECO:0000256" key="5">
    <source>
        <dbReference type="RuleBase" id="RU003557"/>
    </source>
</evidence>
<evidence type="ECO:0000313" key="8">
    <source>
        <dbReference type="EMBL" id="BEQ13024.1"/>
    </source>
</evidence>
<keyword evidence="3 5" id="KW-0012">Acyltransferase</keyword>
<dbReference type="Pfam" id="PF02803">
    <property type="entry name" value="Thiolase_C"/>
    <property type="match status" value="1"/>
</dbReference>
<dbReference type="EMBL" id="AP028679">
    <property type="protein sequence ID" value="BEQ13024.1"/>
    <property type="molecule type" value="Genomic_DNA"/>
</dbReference>
<dbReference type="PANTHER" id="PTHR18919">
    <property type="entry name" value="ACETYL-COA C-ACYLTRANSFERASE"/>
    <property type="match status" value="1"/>
</dbReference>
<evidence type="ECO:0000259" key="7">
    <source>
        <dbReference type="Pfam" id="PF02803"/>
    </source>
</evidence>
<reference evidence="9" key="1">
    <citation type="journal article" date="2023" name="Arch. Microbiol.">
        <title>Desulfoferula mesophilus gen. nov. sp. nov., a mesophilic sulfate-reducing bacterium isolated from a brackish lake sediment.</title>
        <authorList>
            <person name="Watanabe T."/>
            <person name="Yabe T."/>
            <person name="Tsuji J.M."/>
            <person name="Fukui M."/>
        </authorList>
    </citation>
    <scope>NUCLEOTIDE SEQUENCE [LARGE SCALE GENOMIC DNA]</scope>
    <source>
        <strain evidence="9">12FAK</strain>
    </source>
</reference>
<organism evidence="8 9">
    <name type="scientific">Desulfoferula mesophila</name>
    <dbReference type="NCBI Taxonomy" id="3058419"/>
    <lineage>
        <taxon>Bacteria</taxon>
        <taxon>Pseudomonadati</taxon>
        <taxon>Thermodesulfobacteriota</taxon>
        <taxon>Desulfarculia</taxon>
        <taxon>Desulfarculales</taxon>
        <taxon>Desulfarculaceae</taxon>
        <taxon>Desulfoferula</taxon>
    </lineage>
</organism>
<sequence>MKDKRDAVIVAMGRTAIGDFGGSLAKVRAHDLAAQVIKSLLEKTGVDPAQFDDVILGDCVQCPDEANTARTAMLKAGIPVEVPAVTIQRQCSSAMQALGMAATYIKVGDYDLVVAGGVESMSNAPYVSYDTRWGARLTHKGLQDAMWEMLHSGSPLLDPPGYIMGQTAENLARKYDISREDQDVVALRSHNNAEAAIAAGKFTDEIVPIPVPQRKGEPKLFDTDEHVRRGLTMGDLSRLKPAFAKDGTVTAGNASGLNDGAAVCIVASRAKAEEMGLTPLAKIHSFAAAGCPPEIMGWGPVPATQKLLKKTGVSLSDIELIELNEAFAAQYLACERGLELNRDITNVNGSGVGLGHPVGCTGARIVISLLGEMKRRGLSLGLATLCVGGGMGMSMLVENE</sequence>
<dbReference type="CDD" id="cd00751">
    <property type="entry name" value="thiolase"/>
    <property type="match status" value="1"/>
</dbReference>
<dbReference type="InterPro" id="IPR020616">
    <property type="entry name" value="Thiolase_N"/>
</dbReference>
<feature type="domain" description="Thiolase N-terminal" evidence="6">
    <location>
        <begin position="8"/>
        <end position="269"/>
    </location>
</feature>
<gene>
    <name evidence="8" type="ORF">FAK_00900</name>
</gene>
<name>A0AAU9EEP3_9BACT</name>
<dbReference type="GO" id="GO:0003988">
    <property type="term" value="F:acetyl-CoA C-acyltransferase activity"/>
    <property type="evidence" value="ECO:0007669"/>
    <property type="project" value="UniProtKB-ARBA"/>
</dbReference>
<dbReference type="PANTHER" id="PTHR18919:SF107">
    <property type="entry name" value="ACETYL-COA ACETYLTRANSFERASE, CYTOSOLIC"/>
    <property type="match status" value="1"/>
</dbReference>
<dbReference type="Pfam" id="PF00108">
    <property type="entry name" value="Thiolase_N"/>
    <property type="match status" value="1"/>
</dbReference>
<dbReference type="Proteomes" id="UP001366166">
    <property type="component" value="Chromosome"/>
</dbReference>
<feature type="active site" description="Proton acceptor" evidence="4">
    <location>
        <position position="386"/>
    </location>
</feature>
<accession>A0AAU9EEP3</accession>
<dbReference type="PIRSF" id="PIRSF000429">
    <property type="entry name" value="Ac-CoA_Ac_transf"/>
    <property type="match status" value="1"/>
</dbReference>
<evidence type="ECO:0000259" key="6">
    <source>
        <dbReference type="Pfam" id="PF00108"/>
    </source>
</evidence>
<dbReference type="InterPro" id="IPR016039">
    <property type="entry name" value="Thiolase-like"/>
</dbReference>
<feature type="active site" description="Acyl-thioester intermediate" evidence="4">
    <location>
        <position position="91"/>
    </location>
</feature>
<evidence type="ECO:0000256" key="3">
    <source>
        <dbReference type="ARBA" id="ARBA00023315"/>
    </source>
</evidence>
<evidence type="ECO:0000256" key="1">
    <source>
        <dbReference type="ARBA" id="ARBA00010982"/>
    </source>
</evidence>
<dbReference type="InterPro" id="IPR002155">
    <property type="entry name" value="Thiolase"/>
</dbReference>
<dbReference type="AlphaFoldDB" id="A0AAU9EEP3"/>
<feature type="active site" description="Proton acceptor" evidence="4">
    <location>
        <position position="356"/>
    </location>
</feature>
<dbReference type="NCBIfam" id="TIGR01930">
    <property type="entry name" value="AcCoA-C-Actrans"/>
    <property type="match status" value="1"/>
</dbReference>
<evidence type="ECO:0000313" key="9">
    <source>
        <dbReference type="Proteomes" id="UP001366166"/>
    </source>
</evidence>
<dbReference type="KEGG" id="dmp:FAK_00900"/>
<keyword evidence="9" id="KW-1185">Reference proteome</keyword>
<evidence type="ECO:0000256" key="2">
    <source>
        <dbReference type="ARBA" id="ARBA00022679"/>
    </source>
</evidence>
<dbReference type="InterPro" id="IPR020610">
    <property type="entry name" value="Thiolase_AS"/>
</dbReference>
<dbReference type="PROSITE" id="PS00099">
    <property type="entry name" value="THIOLASE_3"/>
    <property type="match status" value="1"/>
</dbReference>
<feature type="domain" description="Thiolase C-terminal" evidence="7">
    <location>
        <begin position="277"/>
        <end position="398"/>
    </location>
</feature>
<comment type="similarity">
    <text evidence="1 5">Belongs to the thiolase-like superfamily. Thiolase family.</text>
</comment>
<protein>
    <submittedName>
        <fullName evidence="8">Acetyl-CoA acetyltransferase</fullName>
    </submittedName>
</protein>
<evidence type="ECO:0000256" key="4">
    <source>
        <dbReference type="PIRSR" id="PIRSR000429-1"/>
    </source>
</evidence>
<dbReference type="Gene3D" id="3.40.47.10">
    <property type="match status" value="2"/>
</dbReference>
<dbReference type="FunFam" id="3.40.47.10:FF:000010">
    <property type="entry name" value="Acetyl-CoA acetyltransferase (Thiolase)"/>
    <property type="match status" value="1"/>
</dbReference>
<keyword evidence="2 5" id="KW-0808">Transferase</keyword>
<dbReference type="SUPFAM" id="SSF53901">
    <property type="entry name" value="Thiolase-like"/>
    <property type="match status" value="2"/>
</dbReference>